<comment type="caution">
    <text evidence="1">The sequence shown here is derived from an EMBL/GenBank/DDBJ whole genome shotgun (WGS) entry which is preliminary data.</text>
</comment>
<accession>A0A1Y2DBS7</accession>
<dbReference type="STRING" id="1754190.A0A1Y2DBS7"/>
<dbReference type="OrthoDB" id="1684416at2759"/>
<dbReference type="EMBL" id="MCOG01000072">
    <property type="protein sequence ID" value="ORY56722.1"/>
    <property type="molecule type" value="Genomic_DNA"/>
</dbReference>
<name>A0A1Y2DBS7_9FUNG</name>
<evidence type="ECO:0000313" key="2">
    <source>
        <dbReference type="Proteomes" id="UP000193920"/>
    </source>
</evidence>
<keyword evidence="2" id="KW-1185">Reference proteome</keyword>
<dbReference type="Pfam" id="PF14223">
    <property type="entry name" value="Retrotran_gag_2"/>
    <property type="match status" value="1"/>
</dbReference>
<dbReference type="Proteomes" id="UP000193920">
    <property type="component" value="Unassembled WGS sequence"/>
</dbReference>
<proteinExistence type="predicted"/>
<sequence length="132" mass="16062">MVYDIKVTEEMLEENRNAKFILIHSISPKLKEKINFNLYTSHEIWNILKSTYEKNERERKSDIKKRIRTYEEEERKLIKILRKKSVHHDRHAPNPNIVFRNKPSTYQLTIPKSPSFGHQRPYKSIQMEFIHK</sequence>
<gene>
    <name evidence="1" type="ORF">LY90DRAFT_506636</name>
</gene>
<evidence type="ECO:0000313" key="1">
    <source>
        <dbReference type="EMBL" id="ORY56722.1"/>
    </source>
</evidence>
<dbReference type="AlphaFoldDB" id="A0A1Y2DBS7"/>
<organism evidence="1 2">
    <name type="scientific">Neocallimastix californiae</name>
    <dbReference type="NCBI Taxonomy" id="1754190"/>
    <lineage>
        <taxon>Eukaryota</taxon>
        <taxon>Fungi</taxon>
        <taxon>Fungi incertae sedis</taxon>
        <taxon>Chytridiomycota</taxon>
        <taxon>Chytridiomycota incertae sedis</taxon>
        <taxon>Neocallimastigomycetes</taxon>
        <taxon>Neocallimastigales</taxon>
        <taxon>Neocallimastigaceae</taxon>
        <taxon>Neocallimastix</taxon>
    </lineage>
</organism>
<reference evidence="1 2" key="1">
    <citation type="submission" date="2016-08" db="EMBL/GenBank/DDBJ databases">
        <title>A Parts List for Fungal Cellulosomes Revealed by Comparative Genomics.</title>
        <authorList>
            <consortium name="DOE Joint Genome Institute"/>
            <person name="Haitjema C.H."/>
            <person name="Gilmore S.P."/>
            <person name="Henske J.K."/>
            <person name="Solomon K.V."/>
            <person name="De Groot R."/>
            <person name="Kuo A."/>
            <person name="Mondo S.J."/>
            <person name="Salamov A.A."/>
            <person name="Labutti K."/>
            <person name="Zhao Z."/>
            <person name="Chiniquy J."/>
            <person name="Barry K."/>
            <person name="Brewer H.M."/>
            <person name="Purvine S.O."/>
            <person name="Wright A.T."/>
            <person name="Boxma B."/>
            <person name="Van Alen T."/>
            <person name="Hackstein J.H."/>
            <person name="Baker S.E."/>
            <person name="Grigoriev I.V."/>
            <person name="O'Malley M.A."/>
        </authorList>
    </citation>
    <scope>NUCLEOTIDE SEQUENCE [LARGE SCALE GENOMIC DNA]</scope>
    <source>
        <strain evidence="1 2">G1</strain>
    </source>
</reference>
<protein>
    <submittedName>
        <fullName evidence="1">Uncharacterized protein</fullName>
    </submittedName>
</protein>